<dbReference type="EMBL" id="JACNJZ010000221">
    <property type="protein sequence ID" value="MBC8319068.1"/>
    <property type="molecule type" value="Genomic_DNA"/>
</dbReference>
<proteinExistence type="predicted"/>
<feature type="coiled-coil region" evidence="1">
    <location>
        <begin position="95"/>
        <end position="124"/>
    </location>
</feature>
<evidence type="ECO:0000313" key="3">
    <source>
        <dbReference type="EMBL" id="MBC8319068.1"/>
    </source>
</evidence>
<accession>A0A8J6NIH8</accession>
<evidence type="ECO:0000313" key="4">
    <source>
        <dbReference type="Proteomes" id="UP000614424"/>
    </source>
</evidence>
<evidence type="ECO:0000259" key="2">
    <source>
        <dbReference type="Pfam" id="PF10056"/>
    </source>
</evidence>
<feature type="domain" description="DUF2293" evidence="2">
    <location>
        <begin position="135"/>
        <end position="219"/>
    </location>
</feature>
<reference evidence="3 4" key="1">
    <citation type="submission" date="2020-08" db="EMBL/GenBank/DDBJ databases">
        <title>Bridging the membrane lipid divide: bacteria of the FCB group superphylum have the potential to synthesize archaeal ether lipids.</title>
        <authorList>
            <person name="Villanueva L."/>
            <person name="Von Meijenfeldt F.A.B."/>
            <person name="Westbye A.B."/>
            <person name="Yadav S."/>
            <person name="Hopmans E.C."/>
            <person name="Dutilh B.E."/>
            <person name="Sinninghe Damste J.S."/>
        </authorList>
    </citation>
    <scope>NUCLEOTIDE SEQUENCE [LARGE SCALE GENOMIC DNA]</scope>
    <source>
        <strain evidence="3">NIOZ-UU47</strain>
    </source>
</reference>
<evidence type="ECO:0000256" key="1">
    <source>
        <dbReference type="SAM" id="Coils"/>
    </source>
</evidence>
<comment type="caution">
    <text evidence="3">The sequence shown here is derived from an EMBL/GenBank/DDBJ whole genome shotgun (WGS) entry which is preliminary data.</text>
</comment>
<dbReference type="PANTHER" id="PTHR38113:SF2">
    <property type="entry name" value="DUF2293 DOMAIN-CONTAINING PROTEIN"/>
    <property type="match status" value="1"/>
</dbReference>
<dbReference type="InterPro" id="IPR018744">
    <property type="entry name" value="DUF2293"/>
</dbReference>
<dbReference type="Proteomes" id="UP000614424">
    <property type="component" value="Unassembled WGS sequence"/>
</dbReference>
<protein>
    <submittedName>
        <fullName evidence="3">DUF2293 domain-containing protein</fullName>
    </submittedName>
</protein>
<gene>
    <name evidence="3" type="ORF">H8E41_14330</name>
</gene>
<sequence length="222" mass="25465">MSKHGDIKVFMSNQDNKCEDCGREIEQGEFIQLYSNKVYCLTCADLDHLVFLPSGDTALTRRARKNSNLSAIVLKFIKHRKRNERQGVLVELDALEKAEQECAADAGEREIARAKANARRLKQDKKYIQDFATHIRKIFPKCPEGREYNIAEHACEKYSGRVGRSAQAKEFSPDAVEFAVVAHIRHAETKYDEYLMDGYSRETAREMIRDEIDKVVCQWTAG</sequence>
<organism evidence="3 4">
    <name type="scientific">Candidatus Desulfobia pelagia</name>
    <dbReference type="NCBI Taxonomy" id="2841692"/>
    <lineage>
        <taxon>Bacteria</taxon>
        <taxon>Pseudomonadati</taxon>
        <taxon>Thermodesulfobacteriota</taxon>
        <taxon>Desulfobulbia</taxon>
        <taxon>Desulfobulbales</taxon>
        <taxon>Desulfobulbaceae</taxon>
        <taxon>Candidatus Desulfobia</taxon>
    </lineage>
</organism>
<dbReference type="Pfam" id="PF10056">
    <property type="entry name" value="DUF2293"/>
    <property type="match status" value="1"/>
</dbReference>
<dbReference type="AlphaFoldDB" id="A0A8J6NIH8"/>
<keyword evidence="1" id="KW-0175">Coiled coil</keyword>
<dbReference type="PANTHER" id="PTHR38113">
    <property type="match status" value="1"/>
</dbReference>
<name>A0A8J6NIH8_9BACT</name>